<dbReference type="Proteomes" id="UP000606991">
    <property type="component" value="Unassembled WGS sequence"/>
</dbReference>
<gene>
    <name evidence="3" type="ORF">JF886_09115</name>
</gene>
<comment type="caution">
    <text evidence="3">The sequence shown here is derived from an EMBL/GenBank/DDBJ whole genome shotgun (WGS) entry which is preliminary data.</text>
</comment>
<dbReference type="PANTHER" id="PTHR30204">
    <property type="entry name" value="REDOX-CYCLING DRUG-SENSING TRANSCRIPTIONAL ACTIVATOR SOXR"/>
    <property type="match status" value="1"/>
</dbReference>
<dbReference type="RefSeq" id="WP_337311709.1">
    <property type="nucleotide sequence ID" value="NZ_JAEKNS010000095.1"/>
</dbReference>
<feature type="domain" description="HTH merR-type" evidence="2">
    <location>
        <begin position="1"/>
        <end position="55"/>
    </location>
</feature>
<dbReference type="EMBL" id="JAEKNS010000095">
    <property type="protein sequence ID" value="MBJ7595001.1"/>
    <property type="molecule type" value="Genomic_DNA"/>
</dbReference>
<dbReference type="Gene3D" id="1.10.1660.10">
    <property type="match status" value="1"/>
</dbReference>
<dbReference type="InterPro" id="IPR009061">
    <property type="entry name" value="DNA-bd_dom_put_sf"/>
</dbReference>
<evidence type="ECO:0000313" key="4">
    <source>
        <dbReference type="Proteomes" id="UP000606991"/>
    </source>
</evidence>
<keyword evidence="1" id="KW-0238">DNA-binding</keyword>
<dbReference type="InterPro" id="IPR047057">
    <property type="entry name" value="MerR_fam"/>
</dbReference>
<proteinExistence type="predicted"/>
<evidence type="ECO:0000313" key="3">
    <source>
        <dbReference type="EMBL" id="MBJ7595001.1"/>
    </source>
</evidence>
<reference evidence="3 4" key="1">
    <citation type="submission" date="2020-10" db="EMBL/GenBank/DDBJ databases">
        <title>Ca. Dormibacterota MAGs.</title>
        <authorList>
            <person name="Montgomery K."/>
        </authorList>
    </citation>
    <scope>NUCLEOTIDE SEQUENCE [LARGE SCALE GENOMIC DNA]</scope>
    <source>
        <strain evidence="3">SC8812_S17_18</strain>
    </source>
</reference>
<sequence>MSALRFYEEVGLLQPSHRVGGRRRYENGSLRRLAIIGLFQDAGFTLSEIARLLNGGAPQRRHFRELAEHKLTELDARIHRAQAAAELLGDAMRCPCRSFEECDLVNDRMDRQLEESPASLPATRLPRGE</sequence>
<dbReference type="PROSITE" id="PS50937">
    <property type="entry name" value="HTH_MERR_2"/>
    <property type="match status" value="1"/>
</dbReference>
<dbReference type="InterPro" id="IPR000551">
    <property type="entry name" value="MerR-type_HTH_dom"/>
</dbReference>
<protein>
    <submittedName>
        <fullName evidence="3">MerR family transcriptional regulator</fullName>
    </submittedName>
</protein>
<dbReference type="GO" id="GO:0003700">
    <property type="term" value="F:DNA-binding transcription factor activity"/>
    <property type="evidence" value="ECO:0007669"/>
    <property type="project" value="InterPro"/>
</dbReference>
<dbReference type="Pfam" id="PF13411">
    <property type="entry name" value="MerR_1"/>
    <property type="match status" value="1"/>
</dbReference>
<dbReference type="PANTHER" id="PTHR30204:SF0">
    <property type="entry name" value="REDOX-SENSITIVE TRANSCRIPTIONAL ACTIVATOR SOXR"/>
    <property type="match status" value="1"/>
</dbReference>
<organism evidence="3 4">
    <name type="scientific">Candidatus Aeolococcus gillhamiae</name>
    <dbReference type="NCBI Taxonomy" id="3127015"/>
    <lineage>
        <taxon>Bacteria</taxon>
        <taxon>Bacillati</taxon>
        <taxon>Candidatus Dormiibacterota</taxon>
        <taxon>Candidatus Dormibacteria</taxon>
        <taxon>Candidatus Aeolococcales</taxon>
        <taxon>Candidatus Aeolococcaceae</taxon>
        <taxon>Candidatus Aeolococcus</taxon>
    </lineage>
</organism>
<dbReference type="AlphaFoldDB" id="A0A934JSR4"/>
<dbReference type="GO" id="GO:0003677">
    <property type="term" value="F:DNA binding"/>
    <property type="evidence" value="ECO:0007669"/>
    <property type="project" value="UniProtKB-KW"/>
</dbReference>
<name>A0A934JSR4_9BACT</name>
<evidence type="ECO:0000259" key="2">
    <source>
        <dbReference type="PROSITE" id="PS50937"/>
    </source>
</evidence>
<dbReference type="SUPFAM" id="SSF46955">
    <property type="entry name" value="Putative DNA-binding domain"/>
    <property type="match status" value="1"/>
</dbReference>
<evidence type="ECO:0000256" key="1">
    <source>
        <dbReference type="ARBA" id="ARBA00023125"/>
    </source>
</evidence>
<dbReference type="SMART" id="SM00422">
    <property type="entry name" value="HTH_MERR"/>
    <property type="match status" value="1"/>
</dbReference>
<accession>A0A934JSR4</accession>